<feature type="region of interest" description="Disordered" evidence="10">
    <location>
        <begin position="184"/>
        <end position="432"/>
    </location>
</feature>
<evidence type="ECO:0000256" key="8">
    <source>
        <dbReference type="ARBA" id="ARBA00048329"/>
    </source>
</evidence>
<keyword evidence="5" id="KW-0418">Kinase</keyword>
<evidence type="ECO:0000256" key="4">
    <source>
        <dbReference type="ARBA" id="ARBA00022741"/>
    </source>
</evidence>
<dbReference type="EMBL" id="JBJQOH010000003">
    <property type="protein sequence ID" value="KAL3692907.1"/>
    <property type="molecule type" value="Genomic_DNA"/>
</dbReference>
<feature type="compositionally biased region" description="Low complexity" evidence="10">
    <location>
        <begin position="936"/>
        <end position="951"/>
    </location>
</feature>
<evidence type="ECO:0000259" key="11">
    <source>
        <dbReference type="PROSITE" id="PS50011"/>
    </source>
</evidence>
<keyword evidence="13" id="KW-1185">Reference proteome</keyword>
<evidence type="ECO:0000256" key="6">
    <source>
        <dbReference type="ARBA" id="ARBA00022840"/>
    </source>
</evidence>
<comment type="catalytic activity">
    <reaction evidence="7">
        <text>L-threonyl-[protein] + ATP = O-phospho-L-threonyl-[protein] + ADP + H(+)</text>
        <dbReference type="Rhea" id="RHEA:46608"/>
        <dbReference type="Rhea" id="RHEA-COMP:11060"/>
        <dbReference type="Rhea" id="RHEA-COMP:11605"/>
        <dbReference type="ChEBI" id="CHEBI:15378"/>
        <dbReference type="ChEBI" id="CHEBI:30013"/>
        <dbReference type="ChEBI" id="CHEBI:30616"/>
        <dbReference type="ChEBI" id="CHEBI:61977"/>
        <dbReference type="ChEBI" id="CHEBI:456216"/>
        <dbReference type="EC" id="2.7.11.25"/>
    </reaction>
</comment>
<organism evidence="12 13">
    <name type="scientific">Riccia sorocarpa</name>
    <dbReference type="NCBI Taxonomy" id="122646"/>
    <lineage>
        <taxon>Eukaryota</taxon>
        <taxon>Viridiplantae</taxon>
        <taxon>Streptophyta</taxon>
        <taxon>Embryophyta</taxon>
        <taxon>Marchantiophyta</taxon>
        <taxon>Marchantiopsida</taxon>
        <taxon>Marchantiidae</taxon>
        <taxon>Marchantiales</taxon>
        <taxon>Ricciaceae</taxon>
        <taxon>Riccia</taxon>
    </lineage>
</organism>
<comment type="similarity">
    <text evidence="1">Belongs to the protein kinase superfamily. STE Ser/Thr protein kinase family. MAP kinase kinase kinase subfamily.</text>
</comment>
<dbReference type="CDD" id="cd06632">
    <property type="entry name" value="STKc_MEKK1_plant"/>
    <property type="match status" value="1"/>
</dbReference>
<keyword evidence="4 9" id="KW-0547">Nucleotide-binding</keyword>
<dbReference type="GO" id="GO:0005524">
    <property type="term" value="F:ATP binding"/>
    <property type="evidence" value="ECO:0007669"/>
    <property type="project" value="UniProtKB-UniRule"/>
</dbReference>
<feature type="compositionally biased region" description="Low complexity" evidence="10">
    <location>
        <begin position="65"/>
        <end position="81"/>
    </location>
</feature>
<dbReference type="InterPro" id="IPR050538">
    <property type="entry name" value="MAP_kinase_kinase_kinase"/>
</dbReference>
<dbReference type="PANTHER" id="PTHR48016:SF17">
    <property type="entry name" value="MITOGEN-ACTIVATED PROTEIN KINASE KINASE KINASE YODA"/>
    <property type="match status" value="1"/>
</dbReference>
<evidence type="ECO:0000256" key="1">
    <source>
        <dbReference type="ARBA" id="ARBA00006529"/>
    </source>
</evidence>
<dbReference type="Pfam" id="PF00069">
    <property type="entry name" value="Pkinase"/>
    <property type="match status" value="1"/>
</dbReference>
<evidence type="ECO:0000313" key="13">
    <source>
        <dbReference type="Proteomes" id="UP001633002"/>
    </source>
</evidence>
<comment type="catalytic activity">
    <reaction evidence="8">
        <text>L-seryl-[protein] + ATP = O-phospho-L-seryl-[protein] + ADP + H(+)</text>
        <dbReference type="Rhea" id="RHEA:17989"/>
        <dbReference type="Rhea" id="RHEA-COMP:9863"/>
        <dbReference type="Rhea" id="RHEA-COMP:11604"/>
        <dbReference type="ChEBI" id="CHEBI:15378"/>
        <dbReference type="ChEBI" id="CHEBI:29999"/>
        <dbReference type="ChEBI" id="CHEBI:30616"/>
        <dbReference type="ChEBI" id="CHEBI:83421"/>
        <dbReference type="ChEBI" id="CHEBI:456216"/>
        <dbReference type="EC" id="2.7.11.25"/>
    </reaction>
</comment>
<dbReference type="FunFam" id="1.10.510.10:FF:001239">
    <property type="entry name" value="Predicted protein"/>
    <property type="match status" value="1"/>
</dbReference>
<evidence type="ECO:0000256" key="10">
    <source>
        <dbReference type="SAM" id="MobiDB-lite"/>
    </source>
</evidence>
<accession>A0ABD3HRE1</accession>
<feature type="compositionally biased region" description="Low complexity" evidence="10">
    <location>
        <begin position="399"/>
        <end position="410"/>
    </location>
</feature>
<feature type="binding site" evidence="9">
    <location>
        <position position="462"/>
    </location>
    <ligand>
        <name>ATP</name>
        <dbReference type="ChEBI" id="CHEBI:30616"/>
    </ligand>
</feature>
<feature type="compositionally biased region" description="Low complexity" evidence="10">
    <location>
        <begin position="801"/>
        <end position="817"/>
    </location>
</feature>
<feature type="region of interest" description="Disordered" evidence="10">
    <location>
        <begin position="781"/>
        <end position="876"/>
    </location>
</feature>
<evidence type="ECO:0000256" key="2">
    <source>
        <dbReference type="ARBA" id="ARBA00012406"/>
    </source>
</evidence>
<dbReference type="InterPro" id="IPR017441">
    <property type="entry name" value="Protein_kinase_ATP_BS"/>
</dbReference>
<feature type="compositionally biased region" description="Basic and acidic residues" evidence="10">
    <location>
        <begin position="138"/>
        <end position="148"/>
    </location>
</feature>
<keyword evidence="3" id="KW-0808">Transferase</keyword>
<evidence type="ECO:0000313" key="12">
    <source>
        <dbReference type="EMBL" id="KAL3692907.1"/>
    </source>
</evidence>
<keyword evidence="6 9" id="KW-0067">ATP-binding</keyword>
<evidence type="ECO:0000256" key="5">
    <source>
        <dbReference type="ARBA" id="ARBA00022777"/>
    </source>
</evidence>
<feature type="region of interest" description="Disordered" evidence="10">
    <location>
        <begin position="718"/>
        <end position="767"/>
    </location>
</feature>
<dbReference type="EC" id="2.7.11.25" evidence="2"/>
<dbReference type="InterPro" id="IPR011009">
    <property type="entry name" value="Kinase-like_dom_sf"/>
</dbReference>
<gene>
    <name evidence="12" type="ORF">R1sor_006558</name>
</gene>
<dbReference type="SMART" id="SM00220">
    <property type="entry name" value="S_TKc"/>
    <property type="match status" value="1"/>
</dbReference>
<dbReference type="PROSITE" id="PS00107">
    <property type="entry name" value="PROTEIN_KINASE_ATP"/>
    <property type="match status" value="1"/>
</dbReference>
<feature type="region of interest" description="Disordered" evidence="10">
    <location>
        <begin position="931"/>
        <end position="951"/>
    </location>
</feature>
<feature type="compositionally biased region" description="Basic and acidic residues" evidence="10">
    <location>
        <begin position="8"/>
        <end position="20"/>
    </location>
</feature>
<dbReference type="PANTHER" id="PTHR48016">
    <property type="entry name" value="MAP KINASE KINASE KINASE SSK2-RELATED-RELATED"/>
    <property type="match status" value="1"/>
</dbReference>
<feature type="compositionally biased region" description="Low complexity" evidence="10">
    <location>
        <begin position="298"/>
        <end position="321"/>
    </location>
</feature>
<feature type="compositionally biased region" description="Polar residues" evidence="10">
    <location>
        <begin position="344"/>
        <end position="359"/>
    </location>
</feature>
<feature type="region of interest" description="Disordered" evidence="10">
    <location>
        <begin position="1"/>
        <end position="161"/>
    </location>
</feature>
<reference evidence="12 13" key="1">
    <citation type="submission" date="2024-09" db="EMBL/GenBank/DDBJ databases">
        <title>Chromosome-scale assembly of Riccia sorocarpa.</title>
        <authorList>
            <person name="Paukszto L."/>
        </authorList>
    </citation>
    <scope>NUCLEOTIDE SEQUENCE [LARGE SCALE GENOMIC DNA]</scope>
    <source>
        <strain evidence="12">LP-2024</strain>
        <tissue evidence="12">Aerial parts of the thallus</tissue>
    </source>
</reference>
<dbReference type="GO" id="GO:0004709">
    <property type="term" value="F:MAP kinase kinase kinase activity"/>
    <property type="evidence" value="ECO:0007669"/>
    <property type="project" value="UniProtKB-EC"/>
</dbReference>
<evidence type="ECO:0000256" key="7">
    <source>
        <dbReference type="ARBA" id="ARBA00047559"/>
    </source>
</evidence>
<protein>
    <recommendedName>
        <fullName evidence="2">mitogen-activated protein kinase kinase kinase</fullName>
        <ecNumber evidence="2">2.7.11.25</ecNumber>
    </recommendedName>
</protein>
<feature type="compositionally biased region" description="Low complexity" evidence="10">
    <location>
        <begin position="261"/>
        <end position="276"/>
    </location>
</feature>
<name>A0ABD3HRE1_9MARC</name>
<dbReference type="AlphaFoldDB" id="A0ABD3HRE1"/>
<dbReference type="Gene3D" id="1.10.510.10">
    <property type="entry name" value="Transferase(Phosphotransferase) domain 1"/>
    <property type="match status" value="1"/>
</dbReference>
<feature type="compositionally biased region" description="Polar residues" evidence="10">
    <location>
        <begin position="826"/>
        <end position="857"/>
    </location>
</feature>
<feature type="compositionally biased region" description="Polar residues" evidence="10">
    <location>
        <begin position="754"/>
        <end position="767"/>
    </location>
</feature>
<proteinExistence type="inferred from homology"/>
<dbReference type="InterPro" id="IPR000719">
    <property type="entry name" value="Prot_kinase_dom"/>
</dbReference>
<dbReference type="SUPFAM" id="SSF56112">
    <property type="entry name" value="Protein kinase-like (PK-like)"/>
    <property type="match status" value="1"/>
</dbReference>
<feature type="domain" description="Protein kinase" evidence="11">
    <location>
        <begin position="433"/>
        <end position="689"/>
    </location>
</feature>
<evidence type="ECO:0000256" key="9">
    <source>
        <dbReference type="PROSITE-ProRule" id="PRU10141"/>
    </source>
</evidence>
<dbReference type="Proteomes" id="UP001633002">
    <property type="component" value="Unassembled WGS sequence"/>
</dbReference>
<dbReference type="PROSITE" id="PS50011">
    <property type="entry name" value="PROTEIN_KINASE_DOM"/>
    <property type="match status" value="1"/>
</dbReference>
<sequence>MPWWGKSTSKEVRKGSKDGGLDGVQQRLHTERRHKGVVQDESAGGRTPRFSLDASSQEPGSPLATCSRSPSPSMPSTRCSSFKNDGTPQHKAQPLPLPSAPFGRTYSGSGIVAQPTQQPAMLHSYPSMPLPSPLPDMRSSRDLGDGDHGVLNYPSCSNSSVSSLGSVEVAEVWPSAAPLSRLRPYHDAEMPEQLRPNGSSLGSVTPKHSRKNSKQEFSRPSSPLVGGQTPSSSPKRCFSPTKRTLPPINMEPIGHNHRFLPSNGSAPDSSLSSPARSPRRVSNSEHGYTPMWGSRPEGFSGSAHGSSPGSGHNSGHNSSGGDTNQILWNHNRRSPERSPVPSPHQRSPGPSSRVQSGTVSPLHPRAGGPGTSDSPTSWHEDAKTSAHPLPLPPQGPSGGSPLASSPSVSPIPSPSTGRGGRGEISLGNTPTRWQKGKLLGSGTFGNVYVGFNSDIGSFCAMKEVLLVSDDSKSKESVKQLGQEIALLSKLRHQNIVQYIGTEALEDRLLIYLEYVSGGSIHKLLQDYGQFKEPVIRSFTRQILCGLAYLHNMNTVHRDIKGANILVDTQGNVKLADFGMAKHITAQSFPLSFKGSPYWMAPEVIKHTNGYDLAVDIWSLGCTVLEMATAKPPWSQYEGVAAMFKIGNSKELPAIPDTLSPEGKDFVRQCLQRNPAERPTAQELLDHPFVRNAPQDGRIDGNDVMPTTSGNMRSLGVGIRHDSEGPLPLPLARTRGHFSPTSELSPRNPPLAYGPSTSGSMSPTNQSRRLVHNGLSSMYVSDYPHMQSGASSPHNVGGYGSPHGSSHGSSHGGSHLHSNGIYGGAPNFSSDYVNQQRSNGLYGTSPSGYSEPTRTEFQWGNPHRNPEGSPLRRPSNEDLVENVSNDILGMALGRVPQDSEEDIRRSYSGNGNLLDHVSQQLLRNKQVPPHVYLAQNRPASPSLSRTSSELSH</sequence>
<evidence type="ECO:0000256" key="3">
    <source>
        <dbReference type="ARBA" id="ARBA00022679"/>
    </source>
</evidence>
<comment type="caution">
    <text evidence="12">The sequence shown here is derived from an EMBL/GenBank/DDBJ whole genome shotgun (WGS) entry which is preliminary data.</text>
</comment>